<evidence type="ECO:0000313" key="2">
    <source>
        <dbReference type="EMBL" id="KAF4505712.1"/>
    </source>
</evidence>
<gene>
    <name evidence="2" type="ORF">G6O67_007630</name>
</gene>
<sequence length="73" mass="8115">MKTSLAFISVLVLGIVQAAPGLNFGKKVSTVHRSKRFMRGCRLTRGRLGCSFSVLIKSTTQCEVANLLRRSWM</sequence>
<proteinExistence type="predicted"/>
<feature type="signal peptide" evidence="1">
    <location>
        <begin position="1"/>
        <end position="18"/>
    </location>
</feature>
<name>A0A8H4LVP7_9HYPO</name>
<evidence type="ECO:0000256" key="1">
    <source>
        <dbReference type="SAM" id="SignalP"/>
    </source>
</evidence>
<comment type="caution">
    <text evidence="2">The sequence shown here is derived from an EMBL/GenBank/DDBJ whole genome shotgun (WGS) entry which is preliminary data.</text>
</comment>
<keyword evidence="1" id="KW-0732">Signal</keyword>
<reference evidence="2 3" key="1">
    <citation type="journal article" date="2020" name="Genome Biol. Evol.">
        <title>A new high-quality draft genome assembly of the Chinese cordyceps Ophiocordyceps sinensis.</title>
        <authorList>
            <person name="Shu R."/>
            <person name="Zhang J."/>
            <person name="Meng Q."/>
            <person name="Zhang H."/>
            <person name="Zhou G."/>
            <person name="Li M."/>
            <person name="Wu P."/>
            <person name="Zhao Y."/>
            <person name="Chen C."/>
            <person name="Qin Q."/>
        </authorList>
    </citation>
    <scope>NUCLEOTIDE SEQUENCE [LARGE SCALE GENOMIC DNA]</scope>
    <source>
        <strain evidence="2 3">IOZ07</strain>
    </source>
</reference>
<feature type="chain" id="PRO_5034194131" evidence="1">
    <location>
        <begin position="19"/>
        <end position="73"/>
    </location>
</feature>
<evidence type="ECO:0000313" key="3">
    <source>
        <dbReference type="Proteomes" id="UP000557566"/>
    </source>
</evidence>
<organism evidence="2 3">
    <name type="scientific">Ophiocordyceps sinensis</name>
    <dbReference type="NCBI Taxonomy" id="72228"/>
    <lineage>
        <taxon>Eukaryota</taxon>
        <taxon>Fungi</taxon>
        <taxon>Dikarya</taxon>
        <taxon>Ascomycota</taxon>
        <taxon>Pezizomycotina</taxon>
        <taxon>Sordariomycetes</taxon>
        <taxon>Hypocreomycetidae</taxon>
        <taxon>Hypocreales</taxon>
        <taxon>Ophiocordycipitaceae</taxon>
        <taxon>Ophiocordyceps</taxon>
    </lineage>
</organism>
<dbReference type="AlphaFoldDB" id="A0A8H4LVP7"/>
<accession>A0A8H4LVP7</accession>
<dbReference type="Proteomes" id="UP000557566">
    <property type="component" value="Unassembled WGS sequence"/>
</dbReference>
<dbReference type="EMBL" id="JAAVMX010000008">
    <property type="protein sequence ID" value="KAF4505712.1"/>
    <property type="molecule type" value="Genomic_DNA"/>
</dbReference>
<keyword evidence="3" id="KW-1185">Reference proteome</keyword>
<protein>
    <submittedName>
        <fullName evidence="2">Uncharacterized protein</fullName>
    </submittedName>
</protein>